<feature type="region of interest" description="Disordered" evidence="1">
    <location>
        <begin position="379"/>
        <end position="399"/>
    </location>
</feature>
<feature type="region of interest" description="Disordered" evidence="1">
    <location>
        <begin position="237"/>
        <end position="277"/>
    </location>
</feature>
<dbReference type="Pfam" id="PF03235">
    <property type="entry name" value="GmrSD_N"/>
    <property type="match status" value="1"/>
</dbReference>
<accession>A0A813LCR7</accession>
<evidence type="ECO:0000256" key="1">
    <source>
        <dbReference type="SAM" id="MobiDB-lite"/>
    </source>
</evidence>
<feature type="compositionally biased region" description="Polar residues" evidence="1">
    <location>
        <begin position="255"/>
        <end position="276"/>
    </location>
</feature>
<reference evidence="3" key="1">
    <citation type="submission" date="2021-02" db="EMBL/GenBank/DDBJ databases">
        <authorList>
            <person name="Dougan E. K."/>
            <person name="Rhodes N."/>
            <person name="Thang M."/>
            <person name="Chan C."/>
        </authorList>
    </citation>
    <scope>NUCLEOTIDE SEQUENCE</scope>
</reference>
<organism evidence="3 4">
    <name type="scientific">Polarella glacialis</name>
    <name type="common">Dinoflagellate</name>
    <dbReference type="NCBI Taxonomy" id="89957"/>
    <lineage>
        <taxon>Eukaryota</taxon>
        <taxon>Sar</taxon>
        <taxon>Alveolata</taxon>
        <taxon>Dinophyceae</taxon>
        <taxon>Suessiales</taxon>
        <taxon>Suessiaceae</taxon>
        <taxon>Polarella</taxon>
    </lineage>
</organism>
<sequence length="640" mass="66638">MERSDVPMAPPPPPQRPAARPNGVPKLHDLMSCDPMATSQRAAGALALASRAVAEGSSPSSEGPGVLGTFASTSPPWLCAAAINGAATSRRGVLGTFASTAPPWSCAGAVADGRAVAAGRAGRAPAGVIPRSGPYEMLATPSQELDHGSFFCGPLHGPGAVSQHVERMALRRLLSRGRTGAGGRQLVVPPFQRPYCWGRTEVEAWWRDSLAASASSGSTSHSAGRVVLGPAFVSSKVPKGRQGLGQKESSGPEVDSQSADRGTKIQQLSDSNQATPPQLDGEALIIIDGQQRLTTALLLVLAVGLTAADLAASASEEGEEGEEGEKGLRLSGCRSERDVGLSGVPVPAGAPKTAVFFGGVAEELRSVAREAAEVVFRRTDHDKADSEQPAQQQEDQEQQWPSLSQCSCLTLVPSLGDRALVLSLAGALSLAISTGRRPASKAPSGSAGLLGTPAAAAAYALLRQLAWERAKERGRGSAAAALRQALRSALDGVGVMLVQLGPSAEGESALSPTSAAQQVYLWLEEKARWRDTCLAAALRSGVPLGTADLARSLFLAPLLRRPSKTAESLEDQERAVRDLWLPIERQAAAGEGLRQLLLRFTGYHEQEQETGGERGELASCSELEAYYRPAGSSPAVGSHV</sequence>
<proteinExistence type="predicted"/>
<protein>
    <recommendedName>
        <fullName evidence="2">GmrSD restriction endonucleases N-terminal domain-containing protein</fullName>
    </recommendedName>
</protein>
<gene>
    <name evidence="3" type="ORF">PGLA2088_LOCUS42635</name>
</gene>
<evidence type="ECO:0000259" key="2">
    <source>
        <dbReference type="Pfam" id="PF03235"/>
    </source>
</evidence>
<evidence type="ECO:0000313" key="4">
    <source>
        <dbReference type="Proteomes" id="UP000626109"/>
    </source>
</evidence>
<feature type="domain" description="GmrSD restriction endonucleases N-terminal" evidence="2">
    <location>
        <begin position="173"/>
        <end position="351"/>
    </location>
</feature>
<feature type="region of interest" description="Disordered" evidence="1">
    <location>
        <begin position="1"/>
        <end position="31"/>
    </location>
</feature>
<dbReference type="EMBL" id="CAJNNW010034415">
    <property type="protein sequence ID" value="CAE8722606.1"/>
    <property type="molecule type" value="Genomic_DNA"/>
</dbReference>
<name>A0A813LCR7_POLGL</name>
<dbReference type="InterPro" id="IPR004919">
    <property type="entry name" value="GmrSD_N"/>
</dbReference>
<dbReference type="Proteomes" id="UP000626109">
    <property type="component" value="Unassembled WGS sequence"/>
</dbReference>
<dbReference type="AlphaFoldDB" id="A0A813LCR7"/>
<evidence type="ECO:0000313" key="3">
    <source>
        <dbReference type="EMBL" id="CAE8722606.1"/>
    </source>
</evidence>
<comment type="caution">
    <text evidence="3">The sequence shown here is derived from an EMBL/GenBank/DDBJ whole genome shotgun (WGS) entry which is preliminary data.</text>
</comment>